<organism evidence="7 8">
    <name type="scientific">Argiope bruennichi</name>
    <name type="common">Wasp spider</name>
    <name type="synonym">Aranea bruennichi</name>
    <dbReference type="NCBI Taxonomy" id="94029"/>
    <lineage>
        <taxon>Eukaryota</taxon>
        <taxon>Metazoa</taxon>
        <taxon>Ecdysozoa</taxon>
        <taxon>Arthropoda</taxon>
        <taxon>Chelicerata</taxon>
        <taxon>Arachnida</taxon>
        <taxon>Araneae</taxon>
        <taxon>Araneomorphae</taxon>
        <taxon>Entelegynae</taxon>
        <taxon>Araneoidea</taxon>
        <taxon>Araneidae</taxon>
        <taxon>Argiope</taxon>
    </lineage>
</organism>
<feature type="transmembrane region" description="Helical" evidence="5">
    <location>
        <begin position="259"/>
        <end position="277"/>
    </location>
</feature>
<keyword evidence="2 5" id="KW-0812">Transmembrane</keyword>
<evidence type="ECO:0000259" key="6">
    <source>
        <dbReference type="Pfam" id="PF00892"/>
    </source>
</evidence>
<keyword evidence="8" id="KW-1185">Reference proteome</keyword>
<feature type="domain" description="EamA" evidence="6">
    <location>
        <begin position="169"/>
        <end position="299"/>
    </location>
</feature>
<feature type="transmembrane region" description="Helical" evidence="5">
    <location>
        <begin position="166"/>
        <end position="188"/>
    </location>
</feature>
<evidence type="ECO:0000256" key="2">
    <source>
        <dbReference type="ARBA" id="ARBA00022692"/>
    </source>
</evidence>
<feature type="transmembrane region" description="Helical" evidence="5">
    <location>
        <begin position="318"/>
        <end position="338"/>
    </location>
</feature>
<evidence type="ECO:0000313" key="8">
    <source>
        <dbReference type="Proteomes" id="UP000807504"/>
    </source>
</evidence>
<feature type="domain" description="EamA" evidence="6">
    <location>
        <begin position="19"/>
        <end position="135"/>
    </location>
</feature>
<sequence length="475" mass="53576">MPKQSRSDKFGTKTYFSWKGLLLATISAIFYSIDAVFVKSIKNLHPIQLALYRFTALFCMCIPEVVKSGENLLGPKDVRLFIFLRGFLGGISIFFAYTSYRFLPLGESFIITSSIPIFVTFAAFIFLKEPCGFRHINRHSKRRSYDLQSAMPKQSRSDKVGTKTYFSWKGLLLATISAICYSIDAVFVKSIKNLHPIQLALYRFTALFCMCIPEVVKSGENLLGPKDVRFFIFLPGFLGGISIFLAYTSYRFLPLGESFIITSSIPIFVTFAAFIFLKEPCGVFQSFLVVFTVIGIIFTTKVPSRLIGTGVVYTTENIYGILAAIGSLFCRTCMMLSIRNAKKADHSVIMFNYSWISLVESLILLPVLTDFKIHECGIQWFYILVLGIINYAAQTFLTLSLKCEFAGPVSTIMSAVCIILAFLWQTFLFHDIPDYFTITGAVIVGLCIVLTSLRKWVSALPENSSQRQKLKWIMI</sequence>
<feature type="transmembrane region" description="Helical" evidence="5">
    <location>
        <begin position="435"/>
        <end position="453"/>
    </location>
</feature>
<feature type="transmembrane region" description="Helical" evidence="5">
    <location>
        <begin position="78"/>
        <end position="97"/>
    </location>
</feature>
<evidence type="ECO:0000256" key="4">
    <source>
        <dbReference type="ARBA" id="ARBA00023136"/>
    </source>
</evidence>
<feature type="transmembrane region" description="Helical" evidence="5">
    <location>
        <begin position="282"/>
        <end position="298"/>
    </location>
</feature>
<reference evidence="7" key="1">
    <citation type="journal article" date="2020" name="bioRxiv">
        <title>Chromosome-level reference genome of the European wasp spider Argiope bruennichi: a resource for studies on range expansion and evolutionary adaptation.</title>
        <authorList>
            <person name="Sheffer M.M."/>
            <person name="Hoppe A."/>
            <person name="Krehenwinkel H."/>
            <person name="Uhl G."/>
            <person name="Kuss A.W."/>
            <person name="Jensen L."/>
            <person name="Jensen C."/>
            <person name="Gillespie R.G."/>
            <person name="Hoff K.J."/>
            <person name="Prost S."/>
        </authorList>
    </citation>
    <scope>NUCLEOTIDE SEQUENCE</scope>
</reference>
<dbReference type="GO" id="GO:0016020">
    <property type="term" value="C:membrane"/>
    <property type="evidence" value="ECO:0007669"/>
    <property type="project" value="UniProtKB-SubCell"/>
</dbReference>
<evidence type="ECO:0000256" key="5">
    <source>
        <dbReference type="SAM" id="Phobius"/>
    </source>
</evidence>
<gene>
    <name evidence="7" type="ORF">HNY73_002937</name>
</gene>
<feature type="transmembrane region" description="Helical" evidence="5">
    <location>
        <begin position="411"/>
        <end position="429"/>
    </location>
</feature>
<dbReference type="AlphaFoldDB" id="A0A8T0FZQ5"/>
<accession>A0A8T0FZQ5</accession>
<dbReference type="SUPFAM" id="SSF103481">
    <property type="entry name" value="Multidrug resistance efflux transporter EmrE"/>
    <property type="match status" value="3"/>
</dbReference>
<evidence type="ECO:0000313" key="7">
    <source>
        <dbReference type="EMBL" id="KAF8795039.1"/>
    </source>
</evidence>
<dbReference type="Proteomes" id="UP000807504">
    <property type="component" value="Unassembled WGS sequence"/>
</dbReference>
<feature type="transmembrane region" description="Helical" evidence="5">
    <location>
        <begin position="380"/>
        <end position="399"/>
    </location>
</feature>
<protein>
    <submittedName>
        <fullName evidence="7">Solute carrier family 35 member G1 like protein</fullName>
    </submittedName>
</protein>
<feature type="transmembrane region" description="Helical" evidence="5">
    <location>
        <begin position="350"/>
        <end position="368"/>
    </location>
</feature>
<dbReference type="InterPro" id="IPR037185">
    <property type="entry name" value="EmrE-like"/>
</dbReference>
<name>A0A8T0FZQ5_ARGBR</name>
<comment type="subcellular location">
    <subcellularLocation>
        <location evidence="1">Membrane</location>
        <topology evidence="1">Multi-pass membrane protein</topology>
    </subcellularLocation>
</comment>
<dbReference type="PANTHER" id="PTHR22911:SF6">
    <property type="entry name" value="SOLUTE CARRIER FAMILY 35 MEMBER G1"/>
    <property type="match status" value="1"/>
</dbReference>
<dbReference type="EMBL" id="JABXBU010000002">
    <property type="protein sequence ID" value="KAF8795039.1"/>
    <property type="molecule type" value="Genomic_DNA"/>
</dbReference>
<dbReference type="PANTHER" id="PTHR22911">
    <property type="entry name" value="ACYL-MALONYL CONDENSING ENZYME-RELATED"/>
    <property type="match status" value="1"/>
</dbReference>
<dbReference type="Pfam" id="PF00892">
    <property type="entry name" value="EamA"/>
    <property type="match status" value="2"/>
</dbReference>
<comment type="caution">
    <text evidence="7">The sequence shown here is derived from an EMBL/GenBank/DDBJ whole genome shotgun (WGS) entry which is preliminary data.</text>
</comment>
<evidence type="ECO:0000256" key="3">
    <source>
        <dbReference type="ARBA" id="ARBA00022989"/>
    </source>
</evidence>
<feature type="transmembrane region" description="Helical" evidence="5">
    <location>
        <begin position="109"/>
        <end position="127"/>
    </location>
</feature>
<evidence type="ECO:0000256" key="1">
    <source>
        <dbReference type="ARBA" id="ARBA00004141"/>
    </source>
</evidence>
<dbReference type="InterPro" id="IPR000620">
    <property type="entry name" value="EamA_dom"/>
</dbReference>
<keyword evidence="4 5" id="KW-0472">Membrane</keyword>
<feature type="transmembrane region" description="Helical" evidence="5">
    <location>
        <begin position="21"/>
        <end position="41"/>
    </location>
</feature>
<keyword evidence="3 5" id="KW-1133">Transmembrane helix</keyword>
<feature type="transmembrane region" description="Helical" evidence="5">
    <location>
        <begin position="228"/>
        <end position="247"/>
    </location>
</feature>
<proteinExistence type="predicted"/>
<reference evidence="7" key="2">
    <citation type="submission" date="2020-06" db="EMBL/GenBank/DDBJ databases">
        <authorList>
            <person name="Sheffer M."/>
        </authorList>
    </citation>
    <scope>NUCLEOTIDE SEQUENCE</scope>
</reference>
<feature type="transmembrane region" description="Helical" evidence="5">
    <location>
        <begin position="200"/>
        <end position="216"/>
    </location>
</feature>